<reference evidence="7" key="1">
    <citation type="submission" date="2021-01" db="EMBL/GenBank/DDBJ databases">
        <authorList>
            <consortium name="Aspergillus chevalieri M1 genome sequencing consortium"/>
            <person name="Kazuki M."/>
            <person name="Futagami T."/>
        </authorList>
    </citation>
    <scope>NUCLEOTIDE SEQUENCE</scope>
    <source>
        <strain evidence="7">M1</strain>
    </source>
</reference>
<evidence type="ECO:0000313" key="5">
    <source>
        <dbReference type="EMBL" id="BCR87276.1"/>
    </source>
</evidence>
<evidence type="ECO:0000313" key="6">
    <source>
        <dbReference type="EMBL" id="BCR87434.1"/>
    </source>
</evidence>
<accession>A0A7R7VU94</accession>
<name>A0A7R7VU94_ASPCH</name>
<evidence type="ECO:0000313" key="4">
    <source>
        <dbReference type="EMBL" id="BCR84548.1"/>
    </source>
</evidence>
<dbReference type="AlphaFoldDB" id="A0A7R7VU94"/>
<dbReference type="EMBL" id="AP024422">
    <property type="protein sequence ID" value="BCR91162.1"/>
    <property type="molecule type" value="Genomic_DNA"/>
</dbReference>
<protein>
    <submittedName>
        <fullName evidence="7">Uncharacterized protein</fullName>
    </submittedName>
</protein>
<reference evidence="7" key="2">
    <citation type="submission" date="2021-02" db="EMBL/GenBank/DDBJ databases">
        <title>Aspergillus chevalieri M1 genome sequence.</title>
        <authorList>
            <person name="Kadooka C."/>
            <person name="Mori K."/>
            <person name="Futagami T."/>
        </authorList>
    </citation>
    <scope>NUCLEOTIDE SEQUENCE</scope>
    <source>
        <strain evidence="7">M1</strain>
    </source>
</reference>
<dbReference type="EMBL" id="AP024418">
    <property type="protein sequence ID" value="BCR87276.1"/>
    <property type="molecule type" value="Genomic_DNA"/>
</dbReference>
<dbReference type="EMBL" id="AP024421">
    <property type="protein sequence ID" value="BCR90871.1"/>
    <property type="molecule type" value="Genomic_DNA"/>
</dbReference>
<dbReference type="Proteomes" id="UP000637239">
    <property type="component" value="Chromosome 2"/>
</dbReference>
<evidence type="ECO:0000313" key="9">
    <source>
        <dbReference type="Proteomes" id="UP000637239"/>
    </source>
</evidence>
<dbReference type="RefSeq" id="XP_043131126.1">
    <property type="nucleotide sequence ID" value="XM_043281074.1"/>
</dbReference>
<dbReference type="EMBL" id="AP024416">
    <property type="protein sequence ID" value="BCR84536.1"/>
    <property type="molecule type" value="Genomic_DNA"/>
</dbReference>
<evidence type="ECO:0000313" key="8">
    <source>
        <dbReference type="EMBL" id="BCR91162.1"/>
    </source>
</evidence>
<dbReference type="Proteomes" id="UP000637239">
    <property type="component" value="Chromosome 1"/>
</dbReference>
<evidence type="ECO:0000313" key="2">
    <source>
        <dbReference type="EMBL" id="BCR82604.1"/>
    </source>
</evidence>
<dbReference type="EMBL" id="AP024416">
    <property type="protein sequence ID" value="BCR82604.1"/>
    <property type="molecule type" value="Genomic_DNA"/>
</dbReference>
<dbReference type="GeneID" id="66976963"/>
<dbReference type="KEGG" id="ache:ACHE_10006A"/>
<evidence type="ECO:0000313" key="3">
    <source>
        <dbReference type="EMBL" id="BCR84536.1"/>
    </source>
</evidence>
<dbReference type="Proteomes" id="UP000637239">
    <property type="component" value="Chromosome 7"/>
</dbReference>
<feature type="coiled-coil region" evidence="1">
    <location>
        <begin position="69"/>
        <end position="124"/>
    </location>
</feature>
<keyword evidence="1" id="KW-0175">Coiled coil</keyword>
<proteinExistence type="predicted"/>
<sequence length="192" mass="21543">MPKSNPRRDRLADKIDKEGFFSPPCLRCSEMSASNMSCECKRISSNRKCNNCVRSGVKCERDFHNERKWQNLERDRMRLAADLEDAERSNDEALARLSETSAKLARLRKHKRFLEARNKAMLENDVALLEELDSQVSWPVAETASLDAQLAAVTDDPSLSQMMNSPSFWENFDSAVAGGIPSPTGGNQSSSQ</sequence>
<dbReference type="Proteomes" id="UP000637239">
    <property type="component" value="Chromosome 3"/>
</dbReference>
<gene>
    <name evidence="2" type="ORF">ACHE_10006A</name>
    <name evidence="3" type="ORF">ACHE_11938S</name>
    <name evidence="4" type="ORF">ACHE_20006A</name>
    <name evidence="5" type="ORF">ACHE_31263S</name>
    <name evidence="6" type="ORF">ACHE_31421S</name>
    <name evidence="7" type="ORF">ACHE_60757S</name>
    <name evidence="8" type="ORF">ACHE_70005A</name>
</gene>
<evidence type="ECO:0000256" key="1">
    <source>
        <dbReference type="SAM" id="Coils"/>
    </source>
</evidence>
<dbReference type="EMBL" id="AP024418">
    <property type="protein sequence ID" value="BCR87434.1"/>
    <property type="molecule type" value="Genomic_DNA"/>
</dbReference>
<keyword evidence="9" id="KW-1185">Reference proteome</keyword>
<dbReference type="EMBL" id="AP024417">
    <property type="protein sequence ID" value="BCR84548.1"/>
    <property type="molecule type" value="Genomic_DNA"/>
</dbReference>
<dbReference type="Proteomes" id="UP000637239">
    <property type="component" value="Chromosome 6"/>
</dbReference>
<organism evidence="7 9">
    <name type="scientific">Aspergillus chevalieri</name>
    <name type="common">Eurotium chevalieri</name>
    <dbReference type="NCBI Taxonomy" id="182096"/>
    <lineage>
        <taxon>Eukaryota</taxon>
        <taxon>Fungi</taxon>
        <taxon>Dikarya</taxon>
        <taxon>Ascomycota</taxon>
        <taxon>Pezizomycotina</taxon>
        <taxon>Eurotiomycetes</taxon>
        <taxon>Eurotiomycetidae</taxon>
        <taxon>Eurotiales</taxon>
        <taxon>Aspergillaceae</taxon>
        <taxon>Aspergillus</taxon>
        <taxon>Aspergillus subgen. Aspergillus</taxon>
    </lineage>
</organism>
<evidence type="ECO:0000313" key="7">
    <source>
        <dbReference type="EMBL" id="BCR90871.1"/>
    </source>
</evidence>